<proteinExistence type="predicted"/>
<name>A0A8B8EAL6_CRAVI</name>
<keyword evidence="2" id="KW-1185">Reference proteome</keyword>
<keyword evidence="1" id="KW-0732">Signal</keyword>
<feature type="chain" id="PRO_5034998846" evidence="1">
    <location>
        <begin position="22"/>
        <end position="128"/>
    </location>
</feature>
<dbReference type="GeneID" id="111132946"/>
<dbReference type="RefSeq" id="XP_022336613.1">
    <property type="nucleotide sequence ID" value="XM_022480905.1"/>
</dbReference>
<dbReference type="AlphaFoldDB" id="A0A8B8EAL6"/>
<feature type="signal peptide" evidence="1">
    <location>
        <begin position="1"/>
        <end position="21"/>
    </location>
</feature>
<gene>
    <name evidence="3" type="primary">LOC111132946</name>
</gene>
<dbReference type="Proteomes" id="UP000694844">
    <property type="component" value="Chromosome 5"/>
</dbReference>
<protein>
    <submittedName>
        <fullName evidence="3">Uncharacterized protein LOC111132946</fullName>
    </submittedName>
</protein>
<organism evidence="2 3">
    <name type="scientific">Crassostrea virginica</name>
    <name type="common">Eastern oyster</name>
    <dbReference type="NCBI Taxonomy" id="6565"/>
    <lineage>
        <taxon>Eukaryota</taxon>
        <taxon>Metazoa</taxon>
        <taxon>Spiralia</taxon>
        <taxon>Lophotrochozoa</taxon>
        <taxon>Mollusca</taxon>
        <taxon>Bivalvia</taxon>
        <taxon>Autobranchia</taxon>
        <taxon>Pteriomorphia</taxon>
        <taxon>Ostreida</taxon>
        <taxon>Ostreoidea</taxon>
        <taxon>Ostreidae</taxon>
        <taxon>Crassostrea</taxon>
    </lineage>
</organism>
<accession>A0A8B8EAL6</accession>
<dbReference type="KEGG" id="cvn:111132946"/>
<evidence type="ECO:0000313" key="2">
    <source>
        <dbReference type="Proteomes" id="UP000694844"/>
    </source>
</evidence>
<reference evidence="3" key="1">
    <citation type="submission" date="2025-08" db="UniProtKB">
        <authorList>
            <consortium name="RefSeq"/>
        </authorList>
    </citation>
    <scope>IDENTIFICATION</scope>
    <source>
        <tissue evidence="3">Whole sample</tissue>
    </source>
</reference>
<sequence>MYTTCFLFAVVLAGGSYLVFGSFVQVPNEPNVAAGWAYEYDQKMGIAAMRNNFRVSPNDTCHVFKLTDQQRHDIHTISGEFKIEVMMYEAIRTQHGERMTASELNTTSHRMWYFCQKLHNFIKYNFYT</sequence>
<evidence type="ECO:0000313" key="3">
    <source>
        <dbReference type="RefSeq" id="XP_022336613.1"/>
    </source>
</evidence>
<evidence type="ECO:0000256" key="1">
    <source>
        <dbReference type="SAM" id="SignalP"/>
    </source>
</evidence>